<evidence type="ECO:0000313" key="1">
    <source>
        <dbReference type="EMBL" id="KAK6643173.1"/>
    </source>
</evidence>
<evidence type="ECO:0000313" key="2">
    <source>
        <dbReference type="Proteomes" id="UP001372834"/>
    </source>
</evidence>
<name>A0AAN8SB28_POLSC</name>
<organism evidence="1 2">
    <name type="scientific">Polyplax serrata</name>
    <name type="common">Common mouse louse</name>
    <dbReference type="NCBI Taxonomy" id="468196"/>
    <lineage>
        <taxon>Eukaryota</taxon>
        <taxon>Metazoa</taxon>
        <taxon>Ecdysozoa</taxon>
        <taxon>Arthropoda</taxon>
        <taxon>Hexapoda</taxon>
        <taxon>Insecta</taxon>
        <taxon>Pterygota</taxon>
        <taxon>Neoptera</taxon>
        <taxon>Paraneoptera</taxon>
        <taxon>Psocodea</taxon>
        <taxon>Troctomorpha</taxon>
        <taxon>Phthiraptera</taxon>
        <taxon>Anoplura</taxon>
        <taxon>Polyplacidae</taxon>
        <taxon>Polyplax</taxon>
    </lineage>
</organism>
<dbReference type="EMBL" id="JAWJWE010000002">
    <property type="protein sequence ID" value="KAK6643173.1"/>
    <property type="molecule type" value="Genomic_DNA"/>
</dbReference>
<gene>
    <name evidence="1" type="ORF">RUM43_004676</name>
</gene>
<accession>A0AAN8SB28</accession>
<dbReference type="Proteomes" id="UP001372834">
    <property type="component" value="Unassembled WGS sequence"/>
</dbReference>
<reference evidence="1 2" key="1">
    <citation type="submission" date="2023-10" db="EMBL/GenBank/DDBJ databases">
        <title>Genomes of two closely related lineages of the louse Polyplax serrata with different host specificities.</title>
        <authorList>
            <person name="Martinu J."/>
            <person name="Tarabai H."/>
            <person name="Stefka J."/>
            <person name="Hypsa V."/>
        </authorList>
    </citation>
    <scope>NUCLEOTIDE SEQUENCE [LARGE SCALE GENOMIC DNA]</scope>
    <source>
        <strain evidence="1">HR10_N</strain>
    </source>
</reference>
<comment type="caution">
    <text evidence="1">The sequence shown here is derived from an EMBL/GenBank/DDBJ whole genome shotgun (WGS) entry which is preliminary data.</text>
</comment>
<proteinExistence type="predicted"/>
<sequence>MDVRVLIQGLSNRMPLTSPMFIRILLIAFINPLKWAARTPIEWFQPEKGFNKMGMSQVEFYDAGFVRNGCVHMCPERSLSSDKNQKIINLNLSQGDNESDSE</sequence>
<dbReference type="AlphaFoldDB" id="A0AAN8SB28"/>
<protein>
    <submittedName>
        <fullName evidence="1">Uncharacterized protein</fullName>
    </submittedName>
</protein>